<proteinExistence type="inferred from homology"/>
<dbReference type="AlphaFoldDB" id="A0A941F7I1"/>
<organism evidence="4 5">
    <name type="scientific">Carboxylicivirga sediminis</name>
    <dbReference type="NCBI Taxonomy" id="2006564"/>
    <lineage>
        <taxon>Bacteria</taxon>
        <taxon>Pseudomonadati</taxon>
        <taxon>Bacteroidota</taxon>
        <taxon>Bacteroidia</taxon>
        <taxon>Marinilabiliales</taxon>
        <taxon>Marinilabiliaceae</taxon>
        <taxon>Carboxylicivirga</taxon>
    </lineage>
</organism>
<evidence type="ECO:0000313" key="4">
    <source>
        <dbReference type="EMBL" id="MBR8538266.1"/>
    </source>
</evidence>
<comment type="caution">
    <text evidence="4">The sequence shown here is derived from an EMBL/GenBank/DDBJ whole genome shotgun (WGS) entry which is preliminary data.</text>
</comment>
<dbReference type="PROSITE" id="PS00893">
    <property type="entry name" value="NUDIX_BOX"/>
    <property type="match status" value="1"/>
</dbReference>
<dbReference type="InterPro" id="IPR020476">
    <property type="entry name" value="Nudix_hydrolase"/>
</dbReference>
<dbReference type="InterPro" id="IPR020084">
    <property type="entry name" value="NUDIX_hydrolase_CS"/>
</dbReference>
<dbReference type="Proteomes" id="UP000679220">
    <property type="component" value="Unassembled WGS sequence"/>
</dbReference>
<keyword evidence="5" id="KW-1185">Reference proteome</keyword>
<evidence type="ECO:0000256" key="1">
    <source>
        <dbReference type="ARBA" id="ARBA00022801"/>
    </source>
</evidence>
<dbReference type="PRINTS" id="PR00502">
    <property type="entry name" value="NUDIXFAMILY"/>
</dbReference>
<dbReference type="InterPro" id="IPR000086">
    <property type="entry name" value="NUDIX_hydrolase_dom"/>
</dbReference>
<dbReference type="GO" id="GO:0016787">
    <property type="term" value="F:hydrolase activity"/>
    <property type="evidence" value="ECO:0007669"/>
    <property type="project" value="UniProtKB-KW"/>
</dbReference>
<sequence>MVYTYEYPRPAVTTDVVLLAKQTRQLLLIQRGNEPYKGLWALPGGFVDMDEELSDAALRELREETGIDTIAIEQFKTYGGVNRDPRHRTISVVYIAVTGQPLFAQGMDDAADARWFDIDKLPHLAFDHQLIIEEALQFLANNGGL</sequence>
<dbReference type="SUPFAM" id="SSF55811">
    <property type="entry name" value="Nudix"/>
    <property type="match status" value="1"/>
</dbReference>
<dbReference type="CDD" id="cd18873">
    <property type="entry name" value="NUDIX_NadM_like"/>
    <property type="match status" value="1"/>
</dbReference>
<evidence type="ECO:0000256" key="2">
    <source>
        <dbReference type="RuleBase" id="RU003476"/>
    </source>
</evidence>
<dbReference type="EMBL" id="JAGTAR010000057">
    <property type="protein sequence ID" value="MBR8538266.1"/>
    <property type="molecule type" value="Genomic_DNA"/>
</dbReference>
<dbReference type="Pfam" id="PF00293">
    <property type="entry name" value="NUDIX"/>
    <property type="match status" value="1"/>
</dbReference>
<dbReference type="RefSeq" id="WP_212193289.1">
    <property type="nucleotide sequence ID" value="NZ_JAGTAR010000057.1"/>
</dbReference>
<reference evidence="4" key="2">
    <citation type="submission" date="2021-04" db="EMBL/GenBank/DDBJ databases">
        <authorList>
            <person name="Zhang T."/>
            <person name="Zhang Y."/>
            <person name="Lu D."/>
            <person name="Zuo D."/>
            <person name="Du Z."/>
        </authorList>
    </citation>
    <scope>NUCLEOTIDE SEQUENCE</scope>
    <source>
        <strain evidence="4">JR1</strain>
    </source>
</reference>
<comment type="similarity">
    <text evidence="2">Belongs to the Nudix hydrolase family.</text>
</comment>
<dbReference type="PROSITE" id="PS51462">
    <property type="entry name" value="NUDIX"/>
    <property type="match status" value="1"/>
</dbReference>
<reference evidence="4" key="1">
    <citation type="journal article" date="2018" name="Int. J. Syst. Evol. Microbiol.">
        <title>Carboxylicivirga sediminis sp. nov., isolated from coastal sediment.</title>
        <authorList>
            <person name="Wang F.Q."/>
            <person name="Ren L.H."/>
            <person name="Zou R.J."/>
            <person name="Sun Y.Z."/>
            <person name="Liu X.J."/>
            <person name="Jiang F."/>
            <person name="Liu L.J."/>
        </authorList>
    </citation>
    <scope>NUCLEOTIDE SEQUENCE</scope>
    <source>
        <strain evidence="4">JR1</strain>
    </source>
</reference>
<evidence type="ECO:0000259" key="3">
    <source>
        <dbReference type="PROSITE" id="PS51462"/>
    </source>
</evidence>
<dbReference type="InterPro" id="IPR015797">
    <property type="entry name" value="NUDIX_hydrolase-like_dom_sf"/>
</dbReference>
<accession>A0A941F7I1</accession>
<keyword evidence="1 2" id="KW-0378">Hydrolase</keyword>
<evidence type="ECO:0000313" key="5">
    <source>
        <dbReference type="Proteomes" id="UP000679220"/>
    </source>
</evidence>
<name>A0A941F7I1_9BACT</name>
<dbReference type="Gene3D" id="3.90.79.10">
    <property type="entry name" value="Nucleoside Triphosphate Pyrophosphohydrolase"/>
    <property type="match status" value="1"/>
</dbReference>
<dbReference type="PANTHER" id="PTHR43736:SF5">
    <property type="entry name" value="NUDIX HYDROLASE DOMAIN-CONTAINING PROTEIN"/>
    <property type="match status" value="1"/>
</dbReference>
<feature type="domain" description="Nudix hydrolase" evidence="3">
    <location>
        <begin position="7"/>
        <end position="140"/>
    </location>
</feature>
<gene>
    <name evidence="4" type="ORF">KDU71_22030</name>
</gene>
<protein>
    <submittedName>
        <fullName evidence="4">NUDIX hydrolase</fullName>
    </submittedName>
</protein>
<dbReference type="PANTHER" id="PTHR43736">
    <property type="entry name" value="ADP-RIBOSE PYROPHOSPHATASE"/>
    <property type="match status" value="1"/>
</dbReference>